<dbReference type="GO" id="GO:0005737">
    <property type="term" value="C:cytoplasm"/>
    <property type="evidence" value="ECO:0007669"/>
    <property type="project" value="TreeGrafter"/>
</dbReference>
<evidence type="ECO:0000256" key="9">
    <source>
        <dbReference type="ARBA" id="ARBA00022723"/>
    </source>
</evidence>
<gene>
    <name evidence="27" type="ORF">DB88DRAFT_434549</name>
</gene>
<dbReference type="GO" id="GO:0043139">
    <property type="term" value="F:5'-3' DNA helicase activity"/>
    <property type="evidence" value="ECO:0007669"/>
    <property type="project" value="TreeGrafter"/>
</dbReference>
<keyword evidence="19" id="KW-0234">DNA repair</keyword>
<dbReference type="CDD" id="cd18808">
    <property type="entry name" value="SF1_C_Upf1"/>
    <property type="match status" value="1"/>
</dbReference>
<keyword evidence="10" id="KW-0547">Nucleotide-binding</keyword>
<keyword evidence="6" id="KW-0004">4Fe-4S</keyword>
<dbReference type="PANTHER" id="PTHR43788">
    <property type="entry name" value="DNA2/NAM7 HELICASE FAMILY MEMBER"/>
    <property type="match status" value="1"/>
</dbReference>
<dbReference type="Pfam" id="PF13086">
    <property type="entry name" value="AAA_11"/>
    <property type="match status" value="1"/>
</dbReference>
<keyword evidence="14 27" id="KW-0347">Helicase</keyword>
<keyword evidence="8" id="KW-0540">Nuclease</keyword>
<evidence type="ECO:0000256" key="20">
    <source>
        <dbReference type="ARBA" id="ARBA00023242"/>
    </source>
</evidence>
<evidence type="ECO:0000256" key="12">
    <source>
        <dbReference type="ARBA" id="ARBA00022763"/>
    </source>
</evidence>
<dbReference type="InterPro" id="IPR047187">
    <property type="entry name" value="SF1_C_Upf1"/>
</dbReference>
<keyword evidence="20" id="KW-0539">Nucleus</keyword>
<evidence type="ECO:0000256" key="16">
    <source>
        <dbReference type="ARBA" id="ARBA00023004"/>
    </source>
</evidence>
<evidence type="ECO:0000256" key="17">
    <source>
        <dbReference type="ARBA" id="ARBA00023014"/>
    </source>
</evidence>
<evidence type="ECO:0000256" key="1">
    <source>
        <dbReference type="ARBA" id="ARBA00001966"/>
    </source>
</evidence>
<feature type="domain" description="DNA2/NAM7 helicase-like C-terminal" evidence="26">
    <location>
        <begin position="715"/>
        <end position="924"/>
    </location>
</feature>
<dbReference type="GO" id="GO:0006281">
    <property type="term" value="P:DNA repair"/>
    <property type="evidence" value="ECO:0007669"/>
    <property type="project" value="UniProtKB-KW"/>
</dbReference>
<evidence type="ECO:0000256" key="21">
    <source>
        <dbReference type="ARBA" id="ARBA00023268"/>
    </source>
</evidence>
<protein>
    <recommendedName>
        <fullName evidence="5">DNA replication ATP-dependent helicase/nuclease DNA2</fullName>
        <ecNumber evidence="4">3.6.4.12</ecNumber>
    </recommendedName>
</protein>
<feature type="domain" description="DNA replication factor Dna2 N-terminal" evidence="24">
    <location>
        <begin position="9"/>
        <end position="216"/>
    </location>
</feature>
<evidence type="ECO:0000256" key="13">
    <source>
        <dbReference type="ARBA" id="ARBA00022801"/>
    </source>
</evidence>
<evidence type="ECO:0000313" key="27">
    <source>
        <dbReference type="EMBL" id="KAK1927090.1"/>
    </source>
</evidence>
<evidence type="ECO:0000256" key="10">
    <source>
        <dbReference type="ARBA" id="ARBA00022741"/>
    </source>
</evidence>
<dbReference type="GO" id="GO:0004519">
    <property type="term" value="F:endonuclease activity"/>
    <property type="evidence" value="ECO:0007669"/>
    <property type="project" value="UniProtKB-KW"/>
</dbReference>
<evidence type="ECO:0000256" key="15">
    <source>
        <dbReference type="ARBA" id="ARBA00022840"/>
    </source>
</evidence>
<evidence type="ECO:0000256" key="19">
    <source>
        <dbReference type="ARBA" id="ARBA00023204"/>
    </source>
</evidence>
<dbReference type="GO" id="GO:0003677">
    <property type="term" value="F:DNA binding"/>
    <property type="evidence" value="ECO:0007669"/>
    <property type="project" value="UniProtKB-KW"/>
</dbReference>
<name>A0AAD9FVL8_PAPLA</name>
<dbReference type="Gene3D" id="3.90.320.10">
    <property type="match status" value="1"/>
</dbReference>
<dbReference type="GO" id="GO:0006260">
    <property type="term" value="P:DNA replication"/>
    <property type="evidence" value="ECO:0007669"/>
    <property type="project" value="UniProtKB-KW"/>
</dbReference>
<comment type="subcellular location">
    <subcellularLocation>
        <location evidence="2">Nucleus</location>
    </subcellularLocation>
</comment>
<evidence type="ECO:0000313" key="28">
    <source>
        <dbReference type="Proteomes" id="UP001182556"/>
    </source>
</evidence>
<keyword evidence="21" id="KW-0511">Multifunctional enzyme</keyword>
<evidence type="ECO:0000259" key="24">
    <source>
        <dbReference type="Pfam" id="PF08696"/>
    </source>
</evidence>
<organism evidence="27 28">
    <name type="scientific">Papiliotrema laurentii</name>
    <name type="common">Cryptococcus laurentii</name>
    <dbReference type="NCBI Taxonomy" id="5418"/>
    <lineage>
        <taxon>Eukaryota</taxon>
        <taxon>Fungi</taxon>
        <taxon>Dikarya</taxon>
        <taxon>Basidiomycota</taxon>
        <taxon>Agaricomycotina</taxon>
        <taxon>Tremellomycetes</taxon>
        <taxon>Tremellales</taxon>
        <taxon>Rhynchogastremaceae</taxon>
        <taxon>Papiliotrema</taxon>
    </lineage>
</organism>
<keyword evidence="12" id="KW-0227">DNA damage</keyword>
<dbReference type="AlphaFoldDB" id="A0AAD9FVL8"/>
<dbReference type="GO" id="GO:0016787">
    <property type="term" value="F:hydrolase activity"/>
    <property type="evidence" value="ECO:0007669"/>
    <property type="project" value="UniProtKB-KW"/>
</dbReference>
<dbReference type="CDD" id="cd22318">
    <property type="entry name" value="DNA2_N-like"/>
    <property type="match status" value="1"/>
</dbReference>
<dbReference type="InterPro" id="IPR050534">
    <property type="entry name" value="Coronavir_polyprotein_1ab"/>
</dbReference>
<feature type="domain" description="DNA2/NAM7 helicase helicase" evidence="25">
    <location>
        <begin position="588"/>
        <end position="687"/>
    </location>
</feature>
<keyword evidence="11" id="KW-0255">Endonuclease</keyword>
<dbReference type="InterPro" id="IPR027417">
    <property type="entry name" value="P-loop_NTPase"/>
</dbReference>
<reference evidence="27" key="1">
    <citation type="submission" date="2023-02" db="EMBL/GenBank/DDBJ databases">
        <title>Identification and recombinant expression of a fungal hydrolase from Papiliotrema laurentii that hydrolyzes apple cutin and clears colloidal polyester polyurethane.</title>
        <authorList>
            <consortium name="DOE Joint Genome Institute"/>
            <person name="Roman V.A."/>
            <person name="Bojanowski C."/>
            <person name="Crable B.R."/>
            <person name="Wagner D.N."/>
            <person name="Hung C.S."/>
            <person name="Nadeau L.J."/>
            <person name="Schratz L."/>
            <person name="Haridas S."/>
            <person name="Pangilinan J."/>
            <person name="Lipzen A."/>
            <person name="Na H."/>
            <person name="Yan M."/>
            <person name="Ng V."/>
            <person name="Grigoriev I.V."/>
            <person name="Spatafora J.W."/>
            <person name="Barlow D."/>
            <person name="Biffinger J."/>
            <person name="Kelley-Loughnane N."/>
            <person name="Varaljay V.A."/>
            <person name="Crookes-Goodson W.J."/>
        </authorList>
    </citation>
    <scope>NUCLEOTIDE SEQUENCE</scope>
    <source>
        <strain evidence="27">5307AH</strain>
    </source>
</reference>
<evidence type="ECO:0000256" key="3">
    <source>
        <dbReference type="ARBA" id="ARBA00007913"/>
    </source>
</evidence>
<sequence>TVIVKTWDTETVRVVHLKERWADLQLKSNDIINIISSTVQNDGVISITFKDTSSYIIIHPDLMLTMTAIANSMPCPRKPILQSLLKVAGPVSKSMLYGTILHGLLQEALIQQDFSIDETRRRLDEDLKKEARMLEVWGTGLGIEDVRLEVGAKAGHCFQTFGNKWVGATVKEEGDLHAQSGEPPSLLAITGLHDIEEDIWSPKWGLKGKVDASVQAAIRRPGASTSEETIAPLEIKTGRSVGVMAHRAQTMLYTLLMEDRYGVPIPAGLLYYSQIDSVLRVEARPNEVRALIMARNDLAHFLTKSRSTDVAAPSSSMSTYGFGSQPEQEIESFLPPTIDNPRECKTCYAVDTCMLYRKMVDHVPSFDDDPIAEIYQEKTDHLTANDVEFFQKWETLLTIEEHDMGRFRSQLWTMTAEKREKTGRCFSNMTIASYSNDLGKSLSKIHRHSYTFVRSNDCTSESRASLLSGHIAKGDPVNISIEPDLLCLSRGFVLDLTPTTITIGVTYLIDTDALLARTLHRGHQTHGDQVVFRIDKDEMTSGLSKMRANLAALFFENGAETLRRLVVDHAAPRFDLALRPTEKEKIAHFNEDQQRAMEAVLTTQDYSLILGMPGTGKTTTIAEIINTLVQRGETVLLTSYTHSAVDTILTKLLDAPFEVLRLGNMDKVHPDVQHLTLEAKHSESIQALDAQLTGPPVVAATCLSVRNAEARRGGLDVSLFRLLSEAHPEAVVDLSHQYRMNEDIMLLSNKLIYEGRLKCGSETVAKRGLRLPTKPCKDIWGRDCLSSCWVQDLLDEKVKAVFVDTDRVPAVDSRVGDLVQNETEAELVYQLAEGLISSGLSETDLAVITPYRQQIKLLTGLFATMPKVEILTADKSQGRDKEVILISLVRSNQTGYVGDLLKDWRRINVSFTRAKSKLVIFGSRTTLEGDKLLKDFVELMEGKNWVYRLPAGAEKIHAMPEARLSQIDKGSASQVKEEKKDLRLEVESPSKTSSKDGALLSESRSRSHSQQSQPRLDTEKNASQKSKQAAPKEKRTKTNSQNAKGKGSLDAWLKAKPIVKDIIAVCCPYLSASIVTDIQDDV</sequence>
<keyword evidence="15" id="KW-0067">ATP-binding</keyword>
<dbReference type="EMBL" id="JAODAN010000001">
    <property type="protein sequence ID" value="KAK1927090.1"/>
    <property type="molecule type" value="Genomic_DNA"/>
</dbReference>
<evidence type="ECO:0000256" key="11">
    <source>
        <dbReference type="ARBA" id="ARBA00022759"/>
    </source>
</evidence>
<evidence type="ECO:0000259" key="25">
    <source>
        <dbReference type="Pfam" id="PF13086"/>
    </source>
</evidence>
<keyword evidence="7" id="KW-0235">DNA replication</keyword>
<feature type="compositionally biased region" description="Basic and acidic residues" evidence="23">
    <location>
        <begin position="975"/>
        <end position="988"/>
    </location>
</feature>
<evidence type="ECO:0000256" key="4">
    <source>
        <dbReference type="ARBA" id="ARBA00012551"/>
    </source>
</evidence>
<dbReference type="EC" id="3.6.4.12" evidence="4"/>
<keyword evidence="16" id="KW-0408">Iron</keyword>
<dbReference type="Gene3D" id="3.40.50.300">
    <property type="entry name" value="P-loop containing nucleotide triphosphate hydrolases"/>
    <property type="match status" value="2"/>
</dbReference>
<evidence type="ECO:0000256" key="22">
    <source>
        <dbReference type="ARBA" id="ARBA00047995"/>
    </source>
</evidence>
<dbReference type="GO" id="GO:0046872">
    <property type="term" value="F:metal ion binding"/>
    <property type="evidence" value="ECO:0007669"/>
    <property type="project" value="UniProtKB-KW"/>
</dbReference>
<comment type="caution">
    <text evidence="27">The sequence shown here is derived from an EMBL/GenBank/DDBJ whole genome shotgun (WGS) entry which is preliminary data.</text>
</comment>
<keyword evidence="9" id="KW-0479">Metal-binding</keyword>
<feature type="region of interest" description="Disordered" evidence="23">
    <location>
        <begin position="965"/>
        <end position="1046"/>
    </location>
</feature>
<dbReference type="GO" id="GO:0005524">
    <property type="term" value="F:ATP binding"/>
    <property type="evidence" value="ECO:0007669"/>
    <property type="project" value="UniProtKB-KW"/>
</dbReference>
<dbReference type="FunFam" id="3.40.50.300:FF:000789">
    <property type="entry name" value="DNA replication ATP-dependent helicase/nuclease DNA2"/>
    <property type="match status" value="1"/>
</dbReference>
<evidence type="ECO:0000256" key="14">
    <source>
        <dbReference type="ARBA" id="ARBA00022806"/>
    </source>
</evidence>
<dbReference type="InterPro" id="IPR041679">
    <property type="entry name" value="DNA2/NAM7-like_C"/>
</dbReference>
<evidence type="ECO:0000256" key="18">
    <source>
        <dbReference type="ARBA" id="ARBA00023125"/>
    </source>
</evidence>
<feature type="non-terminal residue" evidence="27">
    <location>
        <position position="1"/>
    </location>
</feature>
<evidence type="ECO:0000256" key="5">
    <source>
        <dbReference type="ARBA" id="ARBA00021516"/>
    </source>
</evidence>
<evidence type="ECO:0000256" key="6">
    <source>
        <dbReference type="ARBA" id="ARBA00022485"/>
    </source>
</evidence>
<keyword evidence="28" id="KW-1185">Reference proteome</keyword>
<dbReference type="Pfam" id="PF13087">
    <property type="entry name" value="AAA_12"/>
    <property type="match status" value="1"/>
</dbReference>
<dbReference type="InterPro" id="IPR011604">
    <property type="entry name" value="PDDEXK-like_dom_sf"/>
</dbReference>
<evidence type="ECO:0000256" key="2">
    <source>
        <dbReference type="ARBA" id="ARBA00004123"/>
    </source>
</evidence>
<keyword evidence="13" id="KW-0378">Hydrolase</keyword>
<evidence type="ECO:0000256" key="23">
    <source>
        <dbReference type="SAM" id="MobiDB-lite"/>
    </source>
</evidence>
<dbReference type="GO" id="GO:0051539">
    <property type="term" value="F:4 iron, 4 sulfur cluster binding"/>
    <property type="evidence" value="ECO:0007669"/>
    <property type="project" value="UniProtKB-KW"/>
</dbReference>
<dbReference type="InterPro" id="IPR014808">
    <property type="entry name" value="DNA_replication_fac_Dna2_N"/>
</dbReference>
<comment type="cofactor">
    <cofactor evidence="1">
        <name>[4Fe-4S] cluster</name>
        <dbReference type="ChEBI" id="CHEBI:49883"/>
    </cofactor>
</comment>
<evidence type="ECO:0000256" key="8">
    <source>
        <dbReference type="ARBA" id="ARBA00022722"/>
    </source>
</evidence>
<dbReference type="PANTHER" id="PTHR43788:SF8">
    <property type="entry name" value="DNA-BINDING PROTEIN SMUBP-2"/>
    <property type="match status" value="1"/>
</dbReference>
<evidence type="ECO:0000256" key="7">
    <source>
        <dbReference type="ARBA" id="ARBA00022705"/>
    </source>
</evidence>
<dbReference type="Pfam" id="PF08696">
    <property type="entry name" value="Dna2"/>
    <property type="match status" value="1"/>
</dbReference>
<dbReference type="InterPro" id="IPR041677">
    <property type="entry name" value="DNA2/NAM7_AAA_11"/>
</dbReference>
<dbReference type="GO" id="GO:0005634">
    <property type="term" value="C:nucleus"/>
    <property type="evidence" value="ECO:0007669"/>
    <property type="project" value="UniProtKB-SubCell"/>
</dbReference>
<keyword evidence="17" id="KW-0411">Iron-sulfur</keyword>
<proteinExistence type="inferred from homology"/>
<accession>A0AAD9FVL8</accession>
<keyword evidence="18" id="KW-0238">DNA-binding</keyword>
<comment type="similarity">
    <text evidence="3">Belongs to the DNA2/NAM7 helicase family.</text>
</comment>
<evidence type="ECO:0000259" key="26">
    <source>
        <dbReference type="Pfam" id="PF13087"/>
    </source>
</evidence>
<dbReference type="Proteomes" id="UP001182556">
    <property type="component" value="Unassembled WGS sequence"/>
</dbReference>
<comment type="catalytic activity">
    <reaction evidence="22">
        <text>ATP + H2O = ADP + phosphate + H(+)</text>
        <dbReference type="Rhea" id="RHEA:13065"/>
        <dbReference type="ChEBI" id="CHEBI:15377"/>
        <dbReference type="ChEBI" id="CHEBI:15378"/>
        <dbReference type="ChEBI" id="CHEBI:30616"/>
        <dbReference type="ChEBI" id="CHEBI:43474"/>
        <dbReference type="ChEBI" id="CHEBI:456216"/>
        <dbReference type="EC" id="3.6.4.12"/>
    </reaction>
</comment>
<dbReference type="SUPFAM" id="SSF52540">
    <property type="entry name" value="P-loop containing nucleoside triphosphate hydrolases"/>
    <property type="match status" value="1"/>
</dbReference>